<evidence type="ECO:0000313" key="3">
    <source>
        <dbReference type="Proteomes" id="UP001589716"/>
    </source>
</evidence>
<reference evidence="2 3" key="1">
    <citation type="submission" date="2024-09" db="EMBL/GenBank/DDBJ databases">
        <authorList>
            <person name="Sun Q."/>
            <person name="Mori K."/>
        </authorList>
    </citation>
    <scope>NUCLEOTIDE SEQUENCE [LARGE SCALE GENOMIC DNA]</scope>
    <source>
        <strain evidence="2 3">JCM 4414</strain>
    </source>
</reference>
<organism evidence="2 3">
    <name type="scientific">Streptomyces roseoviridis</name>
    <dbReference type="NCBI Taxonomy" id="67361"/>
    <lineage>
        <taxon>Bacteria</taxon>
        <taxon>Bacillati</taxon>
        <taxon>Actinomycetota</taxon>
        <taxon>Actinomycetes</taxon>
        <taxon>Kitasatosporales</taxon>
        <taxon>Streptomycetaceae</taxon>
        <taxon>Streptomyces</taxon>
    </lineage>
</organism>
<accession>A0ABV5QPM2</accession>
<evidence type="ECO:0000256" key="1">
    <source>
        <dbReference type="SAM" id="MobiDB-lite"/>
    </source>
</evidence>
<dbReference type="EMBL" id="JBHMCT010000009">
    <property type="protein sequence ID" value="MFB9555454.1"/>
    <property type="molecule type" value="Genomic_DNA"/>
</dbReference>
<dbReference type="Proteomes" id="UP001589716">
    <property type="component" value="Unassembled WGS sequence"/>
</dbReference>
<gene>
    <name evidence="2" type="ORF">ACFFTP_14820</name>
</gene>
<proteinExistence type="predicted"/>
<feature type="compositionally biased region" description="Basic and acidic residues" evidence="1">
    <location>
        <begin position="56"/>
        <end position="68"/>
    </location>
</feature>
<feature type="region of interest" description="Disordered" evidence="1">
    <location>
        <begin position="44"/>
        <end position="68"/>
    </location>
</feature>
<evidence type="ECO:0000313" key="2">
    <source>
        <dbReference type="EMBL" id="MFB9555454.1"/>
    </source>
</evidence>
<dbReference type="RefSeq" id="WP_345486024.1">
    <property type="nucleotide sequence ID" value="NZ_BAAAWU010000001.1"/>
</dbReference>
<sequence length="68" mass="7049">MTTSQEPDKLPDVCAGTPPAPCGCRPSAALLGRARRGWEAFLARTGPLPGEAGSGEARRRSDGDRGGR</sequence>
<keyword evidence="3" id="KW-1185">Reference proteome</keyword>
<protein>
    <submittedName>
        <fullName evidence="2">Uncharacterized protein</fullName>
    </submittedName>
</protein>
<comment type="caution">
    <text evidence="2">The sequence shown here is derived from an EMBL/GenBank/DDBJ whole genome shotgun (WGS) entry which is preliminary data.</text>
</comment>
<name>A0ABV5QPM2_9ACTN</name>